<organism evidence="1 2">
    <name type="scientific">Erwinia phage PhiEaH1</name>
    <dbReference type="NCBI Taxonomy" id="1401669"/>
    <lineage>
        <taxon>Viruses</taxon>
        <taxon>Duplodnaviria</taxon>
        <taxon>Heunggongvirae</taxon>
        <taxon>Uroviricota</taxon>
        <taxon>Caudoviricetes</taxon>
        <taxon>Chimalliviridae</taxon>
        <taxon>Iapetusvirus</taxon>
        <taxon>Iapetusvirus EaH1</taxon>
    </lineage>
</organism>
<dbReference type="KEGG" id="vg:18501031"/>
<name>W8D0I2_9CAUD</name>
<proteinExistence type="predicted"/>
<reference evidence="1 2" key="1">
    <citation type="journal article" date="2014" name="FEMS Microbiol. Lett.">
        <title>The genome of the Erwinia amylovora phage PhiEaH1 reveals greater diversity and broadens the applicability of phages for the treatment of fire blight.</title>
        <authorList>
            <person name="Meczker K."/>
            <person name="Domotor D."/>
            <person name="Vass J."/>
            <person name="Rakhely G."/>
            <person name="Schneider G."/>
            <person name="Kovacs T."/>
        </authorList>
    </citation>
    <scope>NUCLEOTIDE SEQUENCE [LARGE SCALE GENOMIC DNA]</scope>
</reference>
<evidence type="ECO:0000313" key="2">
    <source>
        <dbReference type="Proteomes" id="UP000204235"/>
    </source>
</evidence>
<dbReference type="Proteomes" id="UP000204235">
    <property type="component" value="Segment"/>
</dbReference>
<protein>
    <submittedName>
        <fullName evidence="1">Uncharacterized protein</fullName>
    </submittedName>
</protein>
<dbReference type="GeneID" id="18501031"/>
<dbReference type="RefSeq" id="YP_009010189.1">
    <property type="nucleotide sequence ID" value="NC_023610.1"/>
</dbReference>
<accession>W8D0I2</accession>
<dbReference type="EMBL" id="KF623294">
    <property type="protein sequence ID" value="AGX01858.1"/>
    <property type="molecule type" value="Genomic_DNA"/>
</dbReference>
<sequence length="152" mass="16711">MSQVENKTADVALSNDLVELANKISPDVGINSEGKLEVAETNFLASRPADKLSEANILDTQQYTSEYGTALFHVAGEKAGDFLAENPDIKRVAGVVKIGHDELAVNFNRPQGMDAQGKPKSAAMSMVLRRFEHKEHNDVRTALTERFRKLVD</sequence>
<evidence type="ECO:0000313" key="1">
    <source>
        <dbReference type="EMBL" id="AGX01858.1"/>
    </source>
</evidence>
<keyword evidence="2" id="KW-1185">Reference proteome</keyword>